<dbReference type="EMBL" id="JACXVP010000009">
    <property type="protein sequence ID" value="KAG5588008.1"/>
    <property type="molecule type" value="Genomic_DNA"/>
</dbReference>
<gene>
    <name evidence="2" type="ORF">H5410_048442</name>
</gene>
<comment type="caution">
    <text evidence="2">The sequence shown here is derived from an EMBL/GenBank/DDBJ whole genome shotgun (WGS) entry which is preliminary data.</text>
</comment>
<name>A0A9J5XLT6_SOLCO</name>
<dbReference type="Proteomes" id="UP000824120">
    <property type="component" value="Chromosome 9"/>
</dbReference>
<proteinExistence type="predicted"/>
<accession>A0A9J5XLT6</accession>
<keyword evidence="1" id="KW-0732">Signal</keyword>
<evidence type="ECO:0000256" key="1">
    <source>
        <dbReference type="SAM" id="SignalP"/>
    </source>
</evidence>
<feature type="signal peptide" evidence="1">
    <location>
        <begin position="1"/>
        <end position="25"/>
    </location>
</feature>
<protein>
    <submittedName>
        <fullName evidence="2">Uncharacterized protein</fullName>
    </submittedName>
</protein>
<reference evidence="2 3" key="1">
    <citation type="submission" date="2020-09" db="EMBL/GenBank/DDBJ databases">
        <title>De no assembly of potato wild relative species, Solanum commersonii.</title>
        <authorList>
            <person name="Cho K."/>
        </authorList>
    </citation>
    <scope>NUCLEOTIDE SEQUENCE [LARGE SCALE GENOMIC DNA]</scope>
    <source>
        <strain evidence="2">LZ3.2</strain>
        <tissue evidence="2">Leaf</tissue>
    </source>
</reference>
<feature type="chain" id="PRO_5039933490" evidence="1">
    <location>
        <begin position="26"/>
        <end position="117"/>
    </location>
</feature>
<dbReference type="AlphaFoldDB" id="A0A9J5XLT6"/>
<evidence type="ECO:0000313" key="3">
    <source>
        <dbReference type="Proteomes" id="UP000824120"/>
    </source>
</evidence>
<dbReference type="OrthoDB" id="10434315at2759"/>
<sequence>MEKATFLKIFLVSFLLILLGQGSYAGGYCSKDADCIKLKCIDKHPICDLTKHQCICQAPPARQGSHAQGGCTSDADCAKIMRCIDAHPICDTNHQCVCPQAPPANYGTRNIYKTHQN</sequence>
<keyword evidence="3" id="KW-1185">Reference proteome</keyword>
<evidence type="ECO:0000313" key="2">
    <source>
        <dbReference type="EMBL" id="KAG5588008.1"/>
    </source>
</evidence>
<organism evidence="2 3">
    <name type="scientific">Solanum commersonii</name>
    <name type="common">Commerson's wild potato</name>
    <name type="synonym">Commerson's nightshade</name>
    <dbReference type="NCBI Taxonomy" id="4109"/>
    <lineage>
        <taxon>Eukaryota</taxon>
        <taxon>Viridiplantae</taxon>
        <taxon>Streptophyta</taxon>
        <taxon>Embryophyta</taxon>
        <taxon>Tracheophyta</taxon>
        <taxon>Spermatophyta</taxon>
        <taxon>Magnoliopsida</taxon>
        <taxon>eudicotyledons</taxon>
        <taxon>Gunneridae</taxon>
        <taxon>Pentapetalae</taxon>
        <taxon>asterids</taxon>
        <taxon>lamiids</taxon>
        <taxon>Solanales</taxon>
        <taxon>Solanaceae</taxon>
        <taxon>Solanoideae</taxon>
        <taxon>Solaneae</taxon>
        <taxon>Solanum</taxon>
    </lineage>
</organism>